<feature type="signal peptide" evidence="1">
    <location>
        <begin position="1"/>
        <end position="24"/>
    </location>
</feature>
<proteinExistence type="predicted"/>
<dbReference type="EMBL" id="JBBUKT010000002">
    <property type="protein sequence ID" value="MEK7949896.1"/>
    <property type="molecule type" value="Genomic_DNA"/>
</dbReference>
<feature type="chain" id="PRO_5046867391" evidence="1">
    <location>
        <begin position="25"/>
        <end position="207"/>
    </location>
</feature>
<protein>
    <submittedName>
        <fullName evidence="2">Uncharacterized protein</fullName>
    </submittedName>
</protein>
<keyword evidence="1" id="KW-0732">Signal</keyword>
<accession>A0ABU9AQF1</accession>
<comment type="caution">
    <text evidence="2">The sequence shown here is derived from an EMBL/GenBank/DDBJ whole genome shotgun (WGS) entry which is preliminary data.</text>
</comment>
<reference evidence="2 3" key="1">
    <citation type="submission" date="2024-04" db="EMBL/GenBank/DDBJ databases">
        <title>Luteolibacter sp. isolated from soil.</title>
        <authorList>
            <person name="An J."/>
        </authorList>
    </citation>
    <scope>NUCLEOTIDE SEQUENCE [LARGE SCALE GENOMIC DNA]</scope>
    <source>
        <strain evidence="2 3">Y139</strain>
    </source>
</reference>
<evidence type="ECO:0000256" key="1">
    <source>
        <dbReference type="SAM" id="SignalP"/>
    </source>
</evidence>
<sequence length="207" mass="22646">MVNGSLLRLTAVAALFLSCLPSSAQEAKTEKLAPILAKDVSIYPYSNNRPNVKIDPKTKGIFDEHKVTVTAAKEQTRIRIKGEMKNPDGKIEGAPVLHLGKIAMIPISERAGALKVGEPAIEGSVRYIIVLEVADDKLKTDSMDLKKGVDYNWSVAKKDGQITFAVFQGGEKKWSVAAPENDVKAFGIGAFTRFEKQRTEIDFSINN</sequence>
<evidence type="ECO:0000313" key="2">
    <source>
        <dbReference type="EMBL" id="MEK7949896.1"/>
    </source>
</evidence>
<gene>
    <name evidence="2" type="ORF">WKV53_05300</name>
</gene>
<dbReference type="RefSeq" id="WP_341403312.1">
    <property type="nucleotide sequence ID" value="NZ_JBBUKT010000002.1"/>
</dbReference>
<name>A0ABU9AQF1_9BACT</name>
<organism evidence="2 3">
    <name type="scientific">Luteolibacter soli</name>
    <dbReference type="NCBI Taxonomy" id="3135280"/>
    <lineage>
        <taxon>Bacteria</taxon>
        <taxon>Pseudomonadati</taxon>
        <taxon>Verrucomicrobiota</taxon>
        <taxon>Verrucomicrobiia</taxon>
        <taxon>Verrucomicrobiales</taxon>
        <taxon>Verrucomicrobiaceae</taxon>
        <taxon>Luteolibacter</taxon>
    </lineage>
</organism>
<evidence type="ECO:0000313" key="3">
    <source>
        <dbReference type="Proteomes" id="UP001371305"/>
    </source>
</evidence>
<keyword evidence="3" id="KW-1185">Reference proteome</keyword>
<dbReference type="Proteomes" id="UP001371305">
    <property type="component" value="Unassembled WGS sequence"/>
</dbReference>